<sequence>SIYLRLCRDRIGVPMKRRADEAAALARQAKRACDKAAEENEYLKSKREGMLRAHEAEREGMNSEWKALVNKVIGMERDLGCRVLQNNG</sequence>
<reference evidence="2 3" key="1">
    <citation type="journal article" date="2018" name="PLoS ONE">
        <title>The draft genome of Kipferlia bialata reveals reductive genome evolution in fornicate parasites.</title>
        <authorList>
            <person name="Tanifuji G."/>
            <person name="Takabayashi S."/>
            <person name="Kume K."/>
            <person name="Takagi M."/>
            <person name="Nakayama T."/>
            <person name="Kamikawa R."/>
            <person name="Inagaki Y."/>
            <person name="Hashimoto T."/>
        </authorList>
    </citation>
    <scope>NUCLEOTIDE SEQUENCE [LARGE SCALE GENOMIC DNA]</scope>
    <source>
        <strain evidence="2">NY0173</strain>
    </source>
</reference>
<protein>
    <submittedName>
        <fullName evidence="2">Uncharacterized protein</fullName>
    </submittedName>
</protein>
<evidence type="ECO:0000313" key="3">
    <source>
        <dbReference type="Proteomes" id="UP000265618"/>
    </source>
</evidence>
<keyword evidence="1" id="KW-0175">Coiled coil</keyword>
<organism evidence="2 3">
    <name type="scientific">Kipferlia bialata</name>
    <dbReference type="NCBI Taxonomy" id="797122"/>
    <lineage>
        <taxon>Eukaryota</taxon>
        <taxon>Metamonada</taxon>
        <taxon>Carpediemonas-like organisms</taxon>
        <taxon>Kipferlia</taxon>
    </lineage>
</organism>
<comment type="caution">
    <text evidence="2">The sequence shown here is derived from an EMBL/GenBank/DDBJ whole genome shotgun (WGS) entry which is preliminary data.</text>
</comment>
<evidence type="ECO:0000256" key="1">
    <source>
        <dbReference type="SAM" id="Coils"/>
    </source>
</evidence>
<dbReference type="Proteomes" id="UP000265618">
    <property type="component" value="Unassembled WGS sequence"/>
</dbReference>
<keyword evidence="3" id="KW-1185">Reference proteome</keyword>
<accession>A0A391NXL2</accession>
<gene>
    <name evidence="2" type="ORF">KIPB_008534</name>
</gene>
<name>A0A391NXL2_9EUKA</name>
<evidence type="ECO:0000313" key="2">
    <source>
        <dbReference type="EMBL" id="GCA63209.1"/>
    </source>
</evidence>
<proteinExistence type="predicted"/>
<feature type="non-terminal residue" evidence="2">
    <location>
        <position position="1"/>
    </location>
</feature>
<dbReference type="EMBL" id="BDIP01002670">
    <property type="protein sequence ID" value="GCA63209.1"/>
    <property type="molecule type" value="Genomic_DNA"/>
</dbReference>
<dbReference type="AlphaFoldDB" id="A0A391NXL2"/>
<feature type="coiled-coil region" evidence="1">
    <location>
        <begin position="19"/>
        <end position="46"/>
    </location>
</feature>